<dbReference type="RefSeq" id="WP_184264149.1">
    <property type="nucleotide sequence ID" value="NZ_JACIIX010000010.1"/>
</dbReference>
<dbReference type="InterPro" id="IPR006680">
    <property type="entry name" value="Amidohydro-rel"/>
</dbReference>
<proteinExistence type="predicted"/>
<dbReference type="AlphaFoldDB" id="A0A7W9ZH13"/>
<evidence type="ECO:0000259" key="1">
    <source>
        <dbReference type="Pfam" id="PF04909"/>
    </source>
</evidence>
<organism evidence="2 3">
    <name type="scientific">Novispirillum itersonii</name>
    <name type="common">Aquaspirillum itersonii</name>
    <dbReference type="NCBI Taxonomy" id="189"/>
    <lineage>
        <taxon>Bacteria</taxon>
        <taxon>Pseudomonadati</taxon>
        <taxon>Pseudomonadota</taxon>
        <taxon>Alphaproteobacteria</taxon>
        <taxon>Rhodospirillales</taxon>
        <taxon>Novispirillaceae</taxon>
        <taxon>Novispirillum</taxon>
    </lineage>
</organism>
<gene>
    <name evidence="2" type="ORF">FHS48_002778</name>
</gene>
<keyword evidence="2" id="KW-0413">Isomerase</keyword>
<dbReference type="SUPFAM" id="SSF51556">
    <property type="entry name" value="Metallo-dependent hydrolases"/>
    <property type="match status" value="1"/>
</dbReference>
<sequence>MTAFVPLPPEAIDSHMHLYPAHIPSQPGGPSCPVDFPDLAAYRQQVQGQLGCRRVVVVQANAHQTDNTPVLEALADLGESARGVIAAGADLSDAEMERLTALGVRGCRIMNLGGAYRMPSLTAVSERIVAFGWSCIVQFDGREIDDHVAALEKIPGPYVIDHIGKFLEPVAPDDARVDTLLRLIDRGNCYVKIAGCYEISRSGAPDYADVGAVARRVMAHAPERMLWGSNWPHVMCPPDGRPSDRALLEVVRGWQPDAAAQRLMFVDNPARLYGFL</sequence>
<dbReference type="GO" id="GO:0016853">
    <property type="term" value="F:isomerase activity"/>
    <property type="evidence" value="ECO:0007669"/>
    <property type="project" value="UniProtKB-KW"/>
</dbReference>
<evidence type="ECO:0000313" key="3">
    <source>
        <dbReference type="Proteomes" id="UP000544872"/>
    </source>
</evidence>
<accession>A0A7W9ZH13</accession>
<dbReference type="InterPro" id="IPR052358">
    <property type="entry name" value="Aro_Compnd_Degr_Hydrolases"/>
</dbReference>
<comment type="caution">
    <text evidence="2">The sequence shown here is derived from an EMBL/GenBank/DDBJ whole genome shotgun (WGS) entry which is preliminary data.</text>
</comment>
<feature type="domain" description="Amidohydrolase-related" evidence="1">
    <location>
        <begin position="12"/>
        <end position="275"/>
    </location>
</feature>
<dbReference type="PANTHER" id="PTHR35563">
    <property type="entry name" value="BARREL METAL-DEPENDENT HYDROLASE, PUTATIVE (AFU_ORTHOLOGUE AFUA_1G16240)-RELATED"/>
    <property type="match status" value="1"/>
</dbReference>
<protein>
    <submittedName>
        <fullName evidence="2">D-galactarolactone isomerase</fullName>
        <ecNumber evidence="2">5.5.1.-</ecNumber>
    </submittedName>
</protein>
<dbReference type="Gene3D" id="3.20.20.140">
    <property type="entry name" value="Metal-dependent hydrolases"/>
    <property type="match status" value="1"/>
</dbReference>
<dbReference type="PANTHER" id="PTHR35563:SF2">
    <property type="entry name" value="BARREL METAL-DEPENDENT HYDROLASE, PUTATIVE (AFU_ORTHOLOGUE AFUA_1G16240)-RELATED"/>
    <property type="match status" value="1"/>
</dbReference>
<evidence type="ECO:0000313" key="2">
    <source>
        <dbReference type="EMBL" id="MBB6211341.1"/>
    </source>
</evidence>
<dbReference type="GO" id="GO:0016787">
    <property type="term" value="F:hydrolase activity"/>
    <property type="evidence" value="ECO:0007669"/>
    <property type="project" value="InterPro"/>
</dbReference>
<dbReference type="InterPro" id="IPR032466">
    <property type="entry name" value="Metal_Hydrolase"/>
</dbReference>
<dbReference type="EC" id="5.5.1.-" evidence="2"/>
<dbReference type="Pfam" id="PF04909">
    <property type="entry name" value="Amidohydro_2"/>
    <property type="match status" value="1"/>
</dbReference>
<name>A0A7W9ZH13_NOVIT</name>
<dbReference type="EMBL" id="JACIIX010000010">
    <property type="protein sequence ID" value="MBB6211341.1"/>
    <property type="molecule type" value="Genomic_DNA"/>
</dbReference>
<keyword evidence="3" id="KW-1185">Reference proteome</keyword>
<reference evidence="2 3" key="1">
    <citation type="submission" date="2020-08" db="EMBL/GenBank/DDBJ databases">
        <title>Genomic Encyclopedia of Type Strains, Phase IV (KMG-IV): sequencing the most valuable type-strain genomes for metagenomic binning, comparative biology and taxonomic classification.</title>
        <authorList>
            <person name="Goeker M."/>
        </authorList>
    </citation>
    <scope>NUCLEOTIDE SEQUENCE [LARGE SCALE GENOMIC DNA]</scope>
    <source>
        <strain evidence="2 3">DSM 11590</strain>
    </source>
</reference>
<dbReference type="Proteomes" id="UP000544872">
    <property type="component" value="Unassembled WGS sequence"/>
</dbReference>